<proteinExistence type="predicted"/>
<comment type="caution">
    <text evidence="1">The sequence shown here is derived from an EMBL/GenBank/DDBJ whole genome shotgun (WGS) entry which is preliminary data.</text>
</comment>
<dbReference type="EMBL" id="MNCJ02000320">
    <property type="protein sequence ID" value="KAF5807557.1"/>
    <property type="molecule type" value="Genomic_DNA"/>
</dbReference>
<accession>A0A9K3J364</accession>
<reference evidence="1" key="2">
    <citation type="submission" date="2020-06" db="EMBL/GenBank/DDBJ databases">
        <title>Helianthus annuus Genome sequencing and assembly Release 2.</title>
        <authorList>
            <person name="Gouzy J."/>
            <person name="Langlade N."/>
            <person name="Munos S."/>
        </authorList>
    </citation>
    <scope>NUCLEOTIDE SEQUENCE</scope>
    <source>
        <tissue evidence="1">Leaves</tissue>
    </source>
</reference>
<organism evidence="1 2">
    <name type="scientific">Helianthus annuus</name>
    <name type="common">Common sunflower</name>
    <dbReference type="NCBI Taxonomy" id="4232"/>
    <lineage>
        <taxon>Eukaryota</taxon>
        <taxon>Viridiplantae</taxon>
        <taxon>Streptophyta</taxon>
        <taxon>Embryophyta</taxon>
        <taxon>Tracheophyta</taxon>
        <taxon>Spermatophyta</taxon>
        <taxon>Magnoliopsida</taxon>
        <taxon>eudicotyledons</taxon>
        <taxon>Gunneridae</taxon>
        <taxon>Pentapetalae</taxon>
        <taxon>asterids</taxon>
        <taxon>campanulids</taxon>
        <taxon>Asterales</taxon>
        <taxon>Asteraceae</taxon>
        <taxon>Asteroideae</taxon>
        <taxon>Heliantheae alliance</taxon>
        <taxon>Heliantheae</taxon>
        <taxon>Helianthus</taxon>
    </lineage>
</organism>
<sequence>MPAKSTSCGWLRLRRCNPLLLNFSKSEHVSTCSSLPLVESGLQEHPFVAKPAKSTEN</sequence>
<dbReference type="Gramene" id="mRNA:HanXRQr2_Chr05g0235001">
    <property type="protein sequence ID" value="CDS:HanXRQr2_Chr05g0235001.1"/>
    <property type="gene ID" value="HanXRQr2_Chr05g0235001"/>
</dbReference>
<gene>
    <name evidence="1" type="ORF">HanXRQr2_Chr05g0235001</name>
</gene>
<evidence type="ECO:0000313" key="2">
    <source>
        <dbReference type="Proteomes" id="UP000215914"/>
    </source>
</evidence>
<dbReference type="Proteomes" id="UP000215914">
    <property type="component" value="Unassembled WGS sequence"/>
</dbReference>
<keyword evidence="2" id="KW-1185">Reference proteome</keyword>
<dbReference type="AlphaFoldDB" id="A0A9K3J364"/>
<evidence type="ECO:0000313" key="1">
    <source>
        <dbReference type="EMBL" id="KAF5807557.1"/>
    </source>
</evidence>
<protein>
    <submittedName>
        <fullName evidence="1">Uncharacterized protein</fullName>
    </submittedName>
</protein>
<name>A0A9K3J364_HELAN</name>
<reference evidence="1" key="1">
    <citation type="journal article" date="2017" name="Nature">
        <title>The sunflower genome provides insights into oil metabolism, flowering and Asterid evolution.</title>
        <authorList>
            <person name="Badouin H."/>
            <person name="Gouzy J."/>
            <person name="Grassa C.J."/>
            <person name="Murat F."/>
            <person name="Staton S.E."/>
            <person name="Cottret L."/>
            <person name="Lelandais-Briere C."/>
            <person name="Owens G.L."/>
            <person name="Carrere S."/>
            <person name="Mayjonade B."/>
            <person name="Legrand L."/>
            <person name="Gill N."/>
            <person name="Kane N.C."/>
            <person name="Bowers J.E."/>
            <person name="Hubner S."/>
            <person name="Bellec A."/>
            <person name="Berard A."/>
            <person name="Berges H."/>
            <person name="Blanchet N."/>
            <person name="Boniface M.C."/>
            <person name="Brunel D."/>
            <person name="Catrice O."/>
            <person name="Chaidir N."/>
            <person name="Claudel C."/>
            <person name="Donnadieu C."/>
            <person name="Faraut T."/>
            <person name="Fievet G."/>
            <person name="Helmstetter N."/>
            <person name="King M."/>
            <person name="Knapp S.J."/>
            <person name="Lai Z."/>
            <person name="Le Paslier M.C."/>
            <person name="Lippi Y."/>
            <person name="Lorenzon L."/>
            <person name="Mandel J.R."/>
            <person name="Marage G."/>
            <person name="Marchand G."/>
            <person name="Marquand E."/>
            <person name="Bret-Mestries E."/>
            <person name="Morien E."/>
            <person name="Nambeesan S."/>
            <person name="Nguyen T."/>
            <person name="Pegot-Espagnet P."/>
            <person name="Pouilly N."/>
            <person name="Raftis F."/>
            <person name="Sallet E."/>
            <person name="Schiex T."/>
            <person name="Thomas J."/>
            <person name="Vandecasteele C."/>
            <person name="Vares D."/>
            <person name="Vear F."/>
            <person name="Vautrin S."/>
            <person name="Crespi M."/>
            <person name="Mangin B."/>
            <person name="Burke J.M."/>
            <person name="Salse J."/>
            <person name="Munos S."/>
            <person name="Vincourt P."/>
            <person name="Rieseberg L.H."/>
            <person name="Langlade N.B."/>
        </authorList>
    </citation>
    <scope>NUCLEOTIDE SEQUENCE</scope>
    <source>
        <tissue evidence="1">Leaves</tissue>
    </source>
</reference>